<comment type="function">
    <text evidence="6 9">Catalyzes cyclization of the linear tetrapyrrole, hydroxymethylbilane, to the macrocyclic uroporphyrinogen III.</text>
</comment>
<evidence type="ECO:0000313" key="11">
    <source>
        <dbReference type="EMBL" id="MFC5480915.1"/>
    </source>
</evidence>
<evidence type="ECO:0000256" key="3">
    <source>
        <dbReference type="ARBA" id="ARBA00013109"/>
    </source>
</evidence>
<name>A0ABW0MRM5_9BURK</name>
<keyword evidence="4 9" id="KW-0456">Lyase</keyword>
<comment type="caution">
    <text evidence="11">The sequence shown here is derived from an EMBL/GenBank/DDBJ whole genome shotgun (WGS) entry which is preliminary data.</text>
</comment>
<evidence type="ECO:0000256" key="6">
    <source>
        <dbReference type="ARBA" id="ARBA00037589"/>
    </source>
</evidence>
<dbReference type="Proteomes" id="UP001596101">
    <property type="component" value="Unassembled WGS sequence"/>
</dbReference>
<dbReference type="Pfam" id="PF02602">
    <property type="entry name" value="HEM4"/>
    <property type="match status" value="1"/>
</dbReference>
<dbReference type="RefSeq" id="WP_379760877.1">
    <property type="nucleotide sequence ID" value="NZ_JBHSMR010000014.1"/>
</dbReference>
<keyword evidence="12" id="KW-1185">Reference proteome</keyword>
<dbReference type="InterPro" id="IPR036108">
    <property type="entry name" value="4pyrrol_syn_uPrphyn_synt_sf"/>
</dbReference>
<accession>A0ABW0MRM5</accession>
<feature type="domain" description="Tetrapyrrole biosynthesis uroporphyrinogen III synthase" evidence="10">
    <location>
        <begin position="17"/>
        <end position="237"/>
    </location>
</feature>
<dbReference type="Gene3D" id="3.40.50.10090">
    <property type="match status" value="2"/>
</dbReference>
<evidence type="ECO:0000256" key="5">
    <source>
        <dbReference type="ARBA" id="ARBA00023244"/>
    </source>
</evidence>
<comment type="similarity">
    <text evidence="2 9">Belongs to the uroporphyrinogen-III synthase family.</text>
</comment>
<evidence type="ECO:0000256" key="7">
    <source>
        <dbReference type="ARBA" id="ARBA00040167"/>
    </source>
</evidence>
<reference evidence="12" key="1">
    <citation type="journal article" date="2019" name="Int. J. Syst. Evol. Microbiol.">
        <title>The Global Catalogue of Microorganisms (GCM) 10K type strain sequencing project: providing services to taxonomists for standard genome sequencing and annotation.</title>
        <authorList>
            <consortium name="The Broad Institute Genomics Platform"/>
            <consortium name="The Broad Institute Genome Sequencing Center for Infectious Disease"/>
            <person name="Wu L."/>
            <person name="Ma J."/>
        </authorList>
    </citation>
    <scope>NUCLEOTIDE SEQUENCE [LARGE SCALE GENOMIC DNA]</scope>
    <source>
        <strain evidence="12">CCUG 43111</strain>
    </source>
</reference>
<dbReference type="PANTHER" id="PTHR38042:SF1">
    <property type="entry name" value="UROPORPHYRINOGEN-III SYNTHASE, CHLOROPLASTIC"/>
    <property type="match status" value="1"/>
</dbReference>
<dbReference type="EMBL" id="JBHSMR010000014">
    <property type="protein sequence ID" value="MFC5480915.1"/>
    <property type="molecule type" value="Genomic_DNA"/>
</dbReference>
<evidence type="ECO:0000256" key="4">
    <source>
        <dbReference type="ARBA" id="ARBA00023239"/>
    </source>
</evidence>
<dbReference type="EC" id="4.2.1.75" evidence="3 9"/>
<dbReference type="InterPro" id="IPR039793">
    <property type="entry name" value="UROS/Hem4"/>
</dbReference>
<proteinExistence type="inferred from homology"/>
<evidence type="ECO:0000256" key="1">
    <source>
        <dbReference type="ARBA" id="ARBA00004772"/>
    </source>
</evidence>
<protein>
    <recommendedName>
        <fullName evidence="7 9">Uroporphyrinogen-III synthase</fullName>
        <ecNumber evidence="3 9">4.2.1.75</ecNumber>
    </recommendedName>
</protein>
<dbReference type="SUPFAM" id="SSF69618">
    <property type="entry name" value="HemD-like"/>
    <property type="match status" value="1"/>
</dbReference>
<organism evidence="11 12">
    <name type="scientific">Massilia suwonensis</name>
    <dbReference type="NCBI Taxonomy" id="648895"/>
    <lineage>
        <taxon>Bacteria</taxon>
        <taxon>Pseudomonadati</taxon>
        <taxon>Pseudomonadota</taxon>
        <taxon>Betaproteobacteria</taxon>
        <taxon>Burkholderiales</taxon>
        <taxon>Oxalobacteraceae</taxon>
        <taxon>Telluria group</taxon>
        <taxon>Massilia</taxon>
    </lineage>
</organism>
<dbReference type="GO" id="GO:0004852">
    <property type="term" value="F:uroporphyrinogen-III synthase activity"/>
    <property type="evidence" value="ECO:0007669"/>
    <property type="project" value="UniProtKB-EC"/>
</dbReference>
<keyword evidence="5 9" id="KW-0627">Porphyrin biosynthesis</keyword>
<evidence type="ECO:0000259" key="10">
    <source>
        <dbReference type="Pfam" id="PF02602"/>
    </source>
</evidence>
<comment type="catalytic activity">
    <reaction evidence="8 9">
        <text>hydroxymethylbilane = uroporphyrinogen III + H2O</text>
        <dbReference type="Rhea" id="RHEA:18965"/>
        <dbReference type="ChEBI" id="CHEBI:15377"/>
        <dbReference type="ChEBI" id="CHEBI:57308"/>
        <dbReference type="ChEBI" id="CHEBI:57845"/>
        <dbReference type="EC" id="4.2.1.75"/>
    </reaction>
</comment>
<dbReference type="CDD" id="cd06578">
    <property type="entry name" value="HemD"/>
    <property type="match status" value="1"/>
</dbReference>
<evidence type="ECO:0000256" key="8">
    <source>
        <dbReference type="ARBA" id="ARBA00048617"/>
    </source>
</evidence>
<evidence type="ECO:0000256" key="2">
    <source>
        <dbReference type="ARBA" id="ARBA00008133"/>
    </source>
</evidence>
<comment type="pathway">
    <text evidence="1 9">Porphyrin-containing compound metabolism; protoporphyrin-IX biosynthesis; coproporphyrinogen-III from 5-aminolevulinate: step 3/4.</text>
</comment>
<gene>
    <name evidence="11" type="ORF">ACFPQ5_22150</name>
</gene>
<dbReference type="InterPro" id="IPR003754">
    <property type="entry name" value="4pyrrol_synth_uPrphyn_synth"/>
</dbReference>
<evidence type="ECO:0000256" key="9">
    <source>
        <dbReference type="RuleBase" id="RU366031"/>
    </source>
</evidence>
<dbReference type="PANTHER" id="PTHR38042">
    <property type="entry name" value="UROPORPHYRINOGEN-III SYNTHASE, CHLOROPLASTIC"/>
    <property type="match status" value="1"/>
</dbReference>
<sequence length="255" mass="26649">MPGFVVITRPRAQADGLAQAVTALGRTPVLLPLLEIAPLADQSQLSTVLAGLDGYALVAFVSPNAIDAAFAHVAHWPRQVAIAVLGEGSRMALARHGLDASNATILGPLDPTRSDSENLLASLDLAQLAGKRVLIVRGESGRELMADGFRAAGAEVTVVAAYRRSVPALDAALAAQLHALLAAPNDWIITSSEALRGLVDLLRQLGDVEVEKMQQQHVIVPHARIAATAQALGLARVTLTGSGDERLLAALQSQK</sequence>
<evidence type="ECO:0000313" key="12">
    <source>
        <dbReference type="Proteomes" id="UP001596101"/>
    </source>
</evidence>